<accession>A0A6A5H7D9</accession>
<feature type="region of interest" description="Disordered" evidence="1">
    <location>
        <begin position="1043"/>
        <end position="1116"/>
    </location>
</feature>
<keyword evidence="3" id="KW-0732">Signal</keyword>
<reference evidence="5 6" key="1">
    <citation type="submission" date="2019-12" db="EMBL/GenBank/DDBJ databases">
        <title>Chromosome-level assembly of the Caenorhabditis remanei genome.</title>
        <authorList>
            <person name="Teterina A.A."/>
            <person name="Willis J.H."/>
            <person name="Phillips P.C."/>
        </authorList>
    </citation>
    <scope>NUCLEOTIDE SEQUENCE [LARGE SCALE GENOMIC DNA]</scope>
    <source>
        <strain evidence="5 6">PX506</strain>
        <tissue evidence="5">Whole organism</tissue>
    </source>
</reference>
<dbReference type="SMART" id="SM00453">
    <property type="entry name" value="WSN"/>
    <property type="match status" value="1"/>
</dbReference>
<feature type="transmembrane region" description="Helical" evidence="2">
    <location>
        <begin position="810"/>
        <end position="833"/>
    </location>
</feature>
<dbReference type="PANTHER" id="PTHR31227">
    <property type="entry name" value="PROTEIN CBG15697"/>
    <property type="match status" value="1"/>
</dbReference>
<sequence>MKLLDIALLLALTLGSAYSQQQRPNTNSGDHESSKKQDHASVGNQYFHSQYLSGPYNGLPYGYNLSDLSFANGISVPQNQGVDSIIQKLSAAARVVSALSLQNGLSDESIPVDDVIAELLNIGSADLKGLETFDKKKVDEFVDTINGVALDKDANLLEEGLKYFYRIRTIWKDIGGSNGLNKLPDGATYKELDDVKKIDITPLTSLSLDPSITQLSKFSTLSDNDIGSLKSALLKTLSAITKMGTSIDYSKIIGILDRLKPLRSLTEMVGFYNGKHEFRKAFLMKAEVDKTVSNLAKLKPLTSTSESDSYVNSMNSIITSRLYHNSLVRRYTAGFMNGFKDLEMLSKDIKDQWLLTQINPSIDIKGVESLVQLKSPMADLDKKWSEVSTENVYSSVKRLAYARSLLNAQTTNVMTKDNLETMLESIQNCKKANKEDGVTDKLKLISTNAEVLNRKLSTLNSICSSAKKNQMEQSINSLSKKTSPDNVRSLLQFFQGLKSQINIVTSGPAFKDINMMSSDTSFVTDFLSNGYTKPYVESFDALQKLGVEFEEVAQAAMASIEIREIKNDANLLKNVKSVTTSLSESSGHLAALRKLVASLKGDEKGGKNEQLKDLPKLSKSFGEAVNALVLAKKTSEQDAELKLFAKNGIAIESGAETANNPPFFEKFKKQWGDFHETTSEIISTQIRSGEWISKMKVAESPKLLDFATIFTGLETINDVDLKSDSRLSAIALFGTIPPVPELKDVLPEFKKSLLTLSKLDLKFSRFHSSVNQMPDTLKQLSVVLGSSPSGANTVPPVMVAKDESDSDMNMVMIVGGGVFGFFIICVIVLYVVLFCKRNDKKWKIWWDRMTCGCFKKKKNNNKTVTAKAKELPDLHPLRDEQKKVDDKKKRKESKLTPLDEVSAREIDNKEVPDKVTKGADKTNGAAKKSGSKGVKKVTEKTAKAPTKKSVRPVAPSVDNDVMPPPVGPAESEREPSYAFQVPLPYDQPEHDYRPQHEGCIDGPDDTKDDAPSEIFDKSKRAPGGLDPRSWLPAFYRWLRSRFSRTESSSSSTTNETESSSTSDAAESSTKPNETESGWSPLVPDDAITSESSISVYSTRSNDDDDEPRNFINVDNNDQILVIN</sequence>
<feature type="compositionally biased region" description="Basic and acidic residues" evidence="1">
    <location>
        <begin position="901"/>
        <end position="920"/>
    </location>
</feature>
<feature type="region of interest" description="Disordered" evidence="1">
    <location>
        <begin position="20"/>
        <end position="40"/>
    </location>
</feature>
<comment type="caution">
    <text evidence="5">The sequence shown here is derived from an EMBL/GenBank/DDBJ whole genome shotgun (WGS) entry which is preliminary data.</text>
</comment>
<evidence type="ECO:0000256" key="1">
    <source>
        <dbReference type="SAM" id="MobiDB-lite"/>
    </source>
</evidence>
<proteinExistence type="predicted"/>
<keyword evidence="2" id="KW-0472">Membrane</keyword>
<evidence type="ECO:0000256" key="3">
    <source>
        <dbReference type="SAM" id="SignalP"/>
    </source>
</evidence>
<keyword evidence="2" id="KW-1133">Transmembrane helix</keyword>
<feature type="compositionally biased region" description="Basic and acidic residues" evidence="1">
    <location>
        <begin position="867"/>
        <end position="887"/>
    </location>
</feature>
<evidence type="ECO:0000313" key="6">
    <source>
        <dbReference type="Proteomes" id="UP000483820"/>
    </source>
</evidence>
<keyword evidence="2" id="KW-0812">Transmembrane</keyword>
<dbReference type="CTD" id="9811421"/>
<protein>
    <recommendedName>
        <fullName evidence="4">Domain of unknown function WSN domain-containing protein</fullName>
    </recommendedName>
</protein>
<feature type="chain" id="PRO_5025419159" description="Domain of unknown function WSN domain-containing protein" evidence="3">
    <location>
        <begin position="20"/>
        <end position="1123"/>
    </location>
</feature>
<name>A0A6A5H7D9_CAERE</name>
<dbReference type="AlphaFoldDB" id="A0A6A5H7D9"/>
<dbReference type="InterPro" id="IPR003125">
    <property type="entry name" value="WSN"/>
</dbReference>
<dbReference type="GeneID" id="9811421"/>
<dbReference type="PANTHER" id="PTHR31227:SF1">
    <property type="entry name" value="DOMAIN OF UNKNOWN FUNCTION WSN DOMAIN-CONTAINING PROTEIN"/>
    <property type="match status" value="1"/>
</dbReference>
<dbReference type="KEGG" id="crq:GCK72_011039"/>
<dbReference type="Pfam" id="PF02206">
    <property type="entry name" value="WSN"/>
    <property type="match status" value="1"/>
</dbReference>
<feature type="domain" description="Domain of unknown function WSN" evidence="4">
    <location>
        <begin position="80"/>
        <end position="148"/>
    </location>
</feature>
<feature type="compositionally biased region" description="Low complexity" evidence="1">
    <location>
        <begin position="1045"/>
        <end position="1069"/>
    </location>
</feature>
<organism evidence="5 6">
    <name type="scientific">Caenorhabditis remanei</name>
    <name type="common">Caenorhabditis vulgaris</name>
    <dbReference type="NCBI Taxonomy" id="31234"/>
    <lineage>
        <taxon>Eukaryota</taxon>
        <taxon>Metazoa</taxon>
        <taxon>Ecdysozoa</taxon>
        <taxon>Nematoda</taxon>
        <taxon>Chromadorea</taxon>
        <taxon>Rhabditida</taxon>
        <taxon>Rhabditina</taxon>
        <taxon>Rhabditomorpha</taxon>
        <taxon>Rhabditoidea</taxon>
        <taxon>Rhabditidae</taxon>
        <taxon>Peloderinae</taxon>
        <taxon>Caenorhabditis</taxon>
    </lineage>
</organism>
<dbReference type="RefSeq" id="XP_053587752.1">
    <property type="nucleotide sequence ID" value="XM_053728175.1"/>
</dbReference>
<feature type="signal peptide" evidence="3">
    <location>
        <begin position="1"/>
        <end position="19"/>
    </location>
</feature>
<feature type="compositionally biased region" description="Basic and acidic residues" evidence="1">
    <location>
        <begin position="987"/>
        <end position="1019"/>
    </location>
</feature>
<evidence type="ECO:0000313" key="5">
    <source>
        <dbReference type="EMBL" id="KAF1762776.1"/>
    </source>
</evidence>
<feature type="compositionally biased region" description="Basic and acidic residues" evidence="1">
    <location>
        <begin position="29"/>
        <end position="39"/>
    </location>
</feature>
<evidence type="ECO:0000259" key="4">
    <source>
        <dbReference type="SMART" id="SM00453"/>
    </source>
</evidence>
<evidence type="ECO:0000256" key="2">
    <source>
        <dbReference type="SAM" id="Phobius"/>
    </source>
</evidence>
<dbReference type="Proteomes" id="UP000483820">
    <property type="component" value="Chromosome III"/>
</dbReference>
<gene>
    <name evidence="5" type="ORF">GCK72_011039</name>
</gene>
<dbReference type="EMBL" id="WUAV01000003">
    <property type="protein sequence ID" value="KAF1762776.1"/>
    <property type="molecule type" value="Genomic_DNA"/>
</dbReference>
<feature type="compositionally biased region" description="Polar residues" evidence="1">
    <location>
        <begin position="1088"/>
        <end position="1099"/>
    </location>
</feature>
<feature type="region of interest" description="Disordered" evidence="1">
    <location>
        <begin position="864"/>
        <end position="1029"/>
    </location>
</feature>